<dbReference type="Gene3D" id="1.25.40.10">
    <property type="entry name" value="Tetratricopeptide repeat domain"/>
    <property type="match status" value="1"/>
</dbReference>
<dbReference type="OrthoDB" id="9812424at2"/>
<evidence type="ECO:0000313" key="2">
    <source>
        <dbReference type="EMBL" id="AUN32791.1"/>
    </source>
</evidence>
<dbReference type="EMBL" id="CP025612">
    <property type="protein sequence ID" value="AUN32791.1"/>
    <property type="molecule type" value="Genomic_DNA"/>
</dbReference>
<dbReference type="SUPFAM" id="SSF48452">
    <property type="entry name" value="TPR-like"/>
    <property type="match status" value="1"/>
</dbReference>
<evidence type="ECO:0000313" key="3">
    <source>
        <dbReference type="Proteomes" id="UP000234752"/>
    </source>
</evidence>
<dbReference type="KEGG" id="ncb:C0V82_21055"/>
<dbReference type="Pfam" id="PF14559">
    <property type="entry name" value="TPR_19"/>
    <property type="match status" value="1"/>
</dbReference>
<keyword evidence="3" id="KW-1185">Reference proteome</keyword>
<dbReference type="RefSeq" id="WP_102114323.1">
    <property type="nucleotide sequence ID" value="NZ_CP025612.1"/>
</dbReference>
<proteinExistence type="predicted"/>
<evidence type="ECO:0000256" key="1">
    <source>
        <dbReference type="SAM" id="SignalP"/>
    </source>
</evidence>
<dbReference type="InterPro" id="IPR011990">
    <property type="entry name" value="TPR-like_helical_dom_sf"/>
</dbReference>
<organism evidence="2 3">
    <name type="scientific">Niveispirillum cyanobacteriorum</name>
    <dbReference type="NCBI Taxonomy" id="1612173"/>
    <lineage>
        <taxon>Bacteria</taxon>
        <taxon>Pseudomonadati</taxon>
        <taxon>Pseudomonadota</taxon>
        <taxon>Alphaproteobacteria</taxon>
        <taxon>Rhodospirillales</taxon>
        <taxon>Azospirillaceae</taxon>
        <taxon>Niveispirillum</taxon>
    </lineage>
</organism>
<gene>
    <name evidence="2" type="ORF">C0V82_21055</name>
</gene>
<reference evidence="2 3" key="1">
    <citation type="submission" date="2017-12" db="EMBL/GenBank/DDBJ databases">
        <title>Genomes of bacteria within cyanobacterial aggregates.</title>
        <authorList>
            <person name="Cai H."/>
        </authorList>
    </citation>
    <scope>NUCLEOTIDE SEQUENCE [LARGE SCALE GENOMIC DNA]</scope>
    <source>
        <strain evidence="2 3">TH16</strain>
    </source>
</reference>
<feature type="chain" id="PRO_5014713855" evidence="1">
    <location>
        <begin position="23"/>
        <end position="221"/>
    </location>
</feature>
<keyword evidence="1" id="KW-0732">Signal</keyword>
<protein>
    <submittedName>
        <fullName evidence="2">Uncharacterized protein</fullName>
    </submittedName>
</protein>
<name>A0A2K9NIB3_9PROT</name>
<dbReference type="AlphaFoldDB" id="A0A2K9NIB3"/>
<feature type="signal peptide" evidence="1">
    <location>
        <begin position="1"/>
        <end position="22"/>
    </location>
</feature>
<accession>A0A2K9NIB3</accession>
<dbReference type="Proteomes" id="UP000234752">
    <property type="component" value="Chromosome eg_2"/>
</dbReference>
<sequence length="221" mass="23498">MRADKKLILATLSLLLAGSALASPDPAMDAKVAELQAGWAHVKYEVKGEDAQLADMEGLANQAKTVTAAYPGKAEPLIWEAIILSSEAGIKGGMGALSLVKEAKAKLEAAEQIDPTALDGSVNTSLGSLYYQVPGFPIGFGSDKKAKAYLEKALAQNPDGIDPNYFYGDFLFRQGEYAKARDVLNHALAAAPRPGREVADAGRREEINAVLAQIETKVARR</sequence>